<accession>A0AAV6GW86</accession>
<reference evidence="2" key="1">
    <citation type="submission" date="2020-10" db="EMBL/GenBank/DDBJ databases">
        <title>Chromosome-scale genome assembly of the Allis shad, Alosa alosa.</title>
        <authorList>
            <person name="Margot Z."/>
            <person name="Christophe K."/>
            <person name="Cabau C."/>
            <person name="Louis A."/>
            <person name="Berthelot C."/>
            <person name="Parey E."/>
            <person name="Roest Crollius H."/>
            <person name="Montfort J."/>
            <person name="Robinson-Rechavi M."/>
            <person name="Bucao C."/>
            <person name="Bouchez O."/>
            <person name="Gislard M."/>
            <person name="Lluch J."/>
            <person name="Milhes M."/>
            <person name="Lampietro C."/>
            <person name="Lopez Roques C."/>
            <person name="Donnadieu C."/>
            <person name="Braasch I."/>
            <person name="Desvignes T."/>
            <person name="Postlethwait J."/>
            <person name="Bobe J."/>
            <person name="Guiguen Y."/>
        </authorList>
    </citation>
    <scope>NUCLEOTIDE SEQUENCE</scope>
    <source>
        <strain evidence="2">M-15738</strain>
        <tissue evidence="2">Blood</tissue>
    </source>
</reference>
<feature type="compositionally biased region" description="Basic and acidic residues" evidence="1">
    <location>
        <begin position="20"/>
        <end position="30"/>
    </location>
</feature>
<evidence type="ECO:0000256" key="1">
    <source>
        <dbReference type="SAM" id="MobiDB-lite"/>
    </source>
</evidence>
<sequence length="82" mass="9321">MQPRSSERKATNSIGGSKAVEIRKRAPKTVNRDEGAYQLSHTWDTAIPPHQVGWKRCKYDLPLQLCSPTRLREGSKFGLKKK</sequence>
<protein>
    <submittedName>
        <fullName evidence="2">Uncharacterized protein</fullName>
    </submittedName>
</protein>
<keyword evidence="3" id="KW-1185">Reference proteome</keyword>
<dbReference type="EMBL" id="JADWDJ010000007">
    <property type="protein sequence ID" value="KAG5277985.1"/>
    <property type="molecule type" value="Genomic_DNA"/>
</dbReference>
<dbReference type="AlphaFoldDB" id="A0AAV6GW86"/>
<feature type="region of interest" description="Disordered" evidence="1">
    <location>
        <begin position="1"/>
        <end position="30"/>
    </location>
</feature>
<proteinExistence type="predicted"/>
<evidence type="ECO:0000313" key="2">
    <source>
        <dbReference type="EMBL" id="KAG5277985.1"/>
    </source>
</evidence>
<comment type="caution">
    <text evidence="2">The sequence shown here is derived from an EMBL/GenBank/DDBJ whole genome shotgun (WGS) entry which is preliminary data.</text>
</comment>
<organism evidence="2 3">
    <name type="scientific">Alosa alosa</name>
    <name type="common">allis shad</name>
    <dbReference type="NCBI Taxonomy" id="278164"/>
    <lineage>
        <taxon>Eukaryota</taxon>
        <taxon>Metazoa</taxon>
        <taxon>Chordata</taxon>
        <taxon>Craniata</taxon>
        <taxon>Vertebrata</taxon>
        <taxon>Euteleostomi</taxon>
        <taxon>Actinopterygii</taxon>
        <taxon>Neopterygii</taxon>
        <taxon>Teleostei</taxon>
        <taxon>Clupei</taxon>
        <taxon>Clupeiformes</taxon>
        <taxon>Clupeoidei</taxon>
        <taxon>Clupeidae</taxon>
        <taxon>Alosa</taxon>
    </lineage>
</organism>
<dbReference type="Proteomes" id="UP000823561">
    <property type="component" value="Chromosome 7"/>
</dbReference>
<feature type="compositionally biased region" description="Basic and acidic residues" evidence="1">
    <location>
        <begin position="1"/>
        <end position="10"/>
    </location>
</feature>
<name>A0AAV6GW86_9TELE</name>
<gene>
    <name evidence="2" type="ORF">AALO_G00093590</name>
</gene>
<evidence type="ECO:0000313" key="3">
    <source>
        <dbReference type="Proteomes" id="UP000823561"/>
    </source>
</evidence>